<dbReference type="Gene3D" id="2.40.70.10">
    <property type="entry name" value="Acid Proteases"/>
    <property type="match status" value="1"/>
</dbReference>
<protein>
    <recommendedName>
        <fullName evidence="4">CCHC-type domain-containing protein</fullName>
    </recommendedName>
</protein>
<evidence type="ECO:0000313" key="2">
    <source>
        <dbReference type="EMBL" id="MBW0546055.1"/>
    </source>
</evidence>
<evidence type="ECO:0000313" key="3">
    <source>
        <dbReference type="Proteomes" id="UP000765509"/>
    </source>
</evidence>
<reference evidence="2" key="1">
    <citation type="submission" date="2021-03" db="EMBL/GenBank/DDBJ databases">
        <title>Draft genome sequence of rust myrtle Austropuccinia psidii MF-1, a brazilian biotype.</title>
        <authorList>
            <person name="Quecine M.C."/>
            <person name="Pachon D.M.R."/>
            <person name="Bonatelli M.L."/>
            <person name="Correr F.H."/>
            <person name="Franceschini L.M."/>
            <person name="Leite T.F."/>
            <person name="Margarido G.R.A."/>
            <person name="Almeida C.A."/>
            <person name="Ferrarezi J.A."/>
            <person name="Labate C.A."/>
        </authorList>
    </citation>
    <scope>NUCLEOTIDE SEQUENCE</scope>
    <source>
        <strain evidence="2">MF-1</strain>
    </source>
</reference>
<evidence type="ECO:0000256" key="1">
    <source>
        <dbReference type="SAM" id="MobiDB-lite"/>
    </source>
</evidence>
<organism evidence="2 3">
    <name type="scientific">Austropuccinia psidii MF-1</name>
    <dbReference type="NCBI Taxonomy" id="1389203"/>
    <lineage>
        <taxon>Eukaryota</taxon>
        <taxon>Fungi</taxon>
        <taxon>Dikarya</taxon>
        <taxon>Basidiomycota</taxon>
        <taxon>Pucciniomycotina</taxon>
        <taxon>Pucciniomycetes</taxon>
        <taxon>Pucciniales</taxon>
        <taxon>Sphaerophragmiaceae</taxon>
        <taxon>Austropuccinia</taxon>
    </lineage>
</organism>
<sequence>MSEKMVHMKILKKCGGELEHSLRSRCIEPFSTEEYIDALEDILTRTKTGRTWKKMDIKSPNKQCIKKDKSKEAFKPNTSNNDEQIKFHKCGGIGHLANNCLKKAKINEIVETENHNDKEEESDSEKETEESETSESDEINIINAQINNIDIIYEVIDVNSNLPQVGTSDTNLTNVQDPKLYRTQPAKGMGYTAGKSCISIAMVNNQEAKVNLDTGAYCTCVCKSYLKTIVLDWQEKLITIQGVKFSSASESMKPAEMIDLTLIFPHPSQCFRFKVEFLVMGNCTINHFILGNDYLSTYGIDIFNQKDRYFTIGNNKRQKFGFLNNQRQITFFNNEEKSPEMDFFPEQLK</sequence>
<feature type="compositionally biased region" description="Acidic residues" evidence="1">
    <location>
        <begin position="119"/>
        <end position="138"/>
    </location>
</feature>
<dbReference type="InterPro" id="IPR021109">
    <property type="entry name" value="Peptidase_aspartic_dom_sf"/>
</dbReference>
<dbReference type="Proteomes" id="UP000765509">
    <property type="component" value="Unassembled WGS sequence"/>
</dbReference>
<proteinExistence type="predicted"/>
<dbReference type="EMBL" id="AVOT02051017">
    <property type="protein sequence ID" value="MBW0546055.1"/>
    <property type="molecule type" value="Genomic_DNA"/>
</dbReference>
<dbReference type="SUPFAM" id="SSF50630">
    <property type="entry name" value="Acid proteases"/>
    <property type="match status" value="1"/>
</dbReference>
<keyword evidence="3" id="KW-1185">Reference proteome</keyword>
<name>A0A9Q3IN16_9BASI</name>
<accession>A0A9Q3IN16</accession>
<comment type="caution">
    <text evidence="2">The sequence shown here is derived from an EMBL/GenBank/DDBJ whole genome shotgun (WGS) entry which is preliminary data.</text>
</comment>
<feature type="region of interest" description="Disordered" evidence="1">
    <location>
        <begin position="111"/>
        <end position="139"/>
    </location>
</feature>
<gene>
    <name evidence="2" type="ORF">O181_085770</name>
</gene>
<dbReference type="AlphaFoldDB" id="A0A9Q3IN16"/>
<evidence type="ECO:0008006" key="4">
    <source>
        <dbReference type="Google" id="ProtNLM"/>
    </source>
</evidence>